<feature type="region of interest" description="Disordered" evidence="1">
    <location>
        <begin position="49"/>
        <end position="68"/>
    </location>
</feature>
<sequence>MTGFDDEFYISSTAQPFEALAGLASQFFPGQAISEQWVDLTKSPYENVTPDSGVEDITPASNSDINEFPHETAKPQLQSLKSLATSALKQHQPTHLKTDTTKDCLGGLRHTRNKLKLDLPPSPNAFTVTKAFTIEPEEEPITKQEVPTFTTFGKSRFLVQHVDTPTPEEESKNVSFEALPHKPIRMVKGDKVKVEMRGEASLLDSADEDSGIESSTLERRKIVS</sequence>
<protein>
    <submittedName>
        <fullName evidence="2">Uncharacterized protein</fullName>
    </submittedName>
</protein>
<evidence type="ECO:0000313" key="2">
    <source>
        <dbReference type="EMBL" id="JAV69606.1"/>
    </source>
</evidence>
<reference evidence="2" key="1">
    <citation type="journal article" date="2016" name="Sci. Rep.">
        <title>Molecular characterization of firefly nuptial gifts: a multi-omics approach sheds light on postcopulatory sexual selection.</title>
        <authorList>
            <person name="Al-Wathiqui N."/>
            <person name="Fallon T.R."/>
            <person name="South A."/>
            <person name="Weng J.K."/>
            <person name="Lewis S.M."/>
        </authorList>
    </citation>
    <scope>NUCLEOTIDE SEQUENCE</scope>
</reference>
<name>A0A1Y1LDG1_PHOPY</name>
<dbReference type="AlphaFoldDB" id="A0A1Y1LDG1"/>
<evidence type="ECO:0000256" key="1">
    <source>
        <dbReference type="SAM" id="MobiDB-lite"/>
    </source>
</evidence>
<feature type="region of interest" description="Disordered" evidence="1">
    <location>
        <begin position="205"/>
        <end position="224"/>
    </location>
</feature>
<proteinExistence type="predicted"/>
<accession>A0A1Y1LDG1</accession>
<dbReference type="EMBL" id="GEZM01062572">
    <property type="protein sequence ID" value="JAV69606.1"/>
    <property type="molecule type" value="Transcribed_RNA"/>
</dbReference>
<organism evidence="2">
    <name type="scientific">Photinus pyralis</name>
    <name type="common">Common eastern firefly</name>
    <name type="synonym">Lampyris pyralis</name>
    <dbReference type="NCBI Taxonomy" id="7054"/>
    <lineage>
        <taxon>Eukaryota</taxon>
        <taxon>Metazoa</taxon>
        <taxon>Ecdysozoa</taxon>
        <taxon>Arthropoda</taxon>
        <taxon>Hexapoda</taxon>
        <taxon>Insecta</taxon>
        <taxon>Pterygota</taxon>
        <taxon>Neoptera</taxon>
        <taxon>Endopterygota</taxon>
        <taxon>Coleoptera</taxon>
        <taxon>Polyphaga</taxon>
        <taxon>Elateriformia</taxon>
        <taxon>Elateroidea</taxon>
        <taxon>Lampyridae</taxon>
        <taxon>Lampyrinae</taxon>
        <taxon>Photinus</taxon>
    </lineage>
</organism>